<evidence type="ECO:0000256" key="3">
    <source>
        <dbReference type="PROSITE-ProRule" id="PRU00708"/>
    </source>
</evidence>
<feature type="repeat" description="PPR" evidence="3">
    <location>
        <begin position="502"/>
        <end position="537"/>
    </location>
</feature>
<gene>
    <name evidence="4" type="ORF">CTI12_AA599450</name>
</gene>
<keyword evidence="5" id="KW-1185">Reference proteome</keyword>
<accession>A0A2U1KI91</accession>
<feature type="repeat" description="PPR" evidence="3">
    <location>
        <begin position="329"/>
        <end position="363"/>
    </location>
</feature>
<dbReference type="InterPro" id="IPR046848">
    <property type="entry name" value="E_motif"/>
</dbReference>
<dbReference type="InterPro" id="IPR046960">
    <property type="entry name" value="PPR_At4g14850-like_plant"/>
</dbReference>
<dbReference type="FunFam" id="1.25.40.10:FF:000393">
    <property type="entry name" value="Pentatricopeptide repeat-containing protein At1g20230"/>
    <property type="match status" value="2"/>
</dbReference>
<name>A0A2U1KI91_ARTAN</name>
<dbReference type="NCBIfam" id="TIGR00756">
    <property type="entry name" value="PPR"/>
    <property type="match status" value="5"/>
</dbReference>
<dbReference type="Pfam" id="PF01535">
    <property type="entry name" value="PPR"/>
    <property type="match status" value="7"/>
</dbReference>
<dbReference type="Pfam" id="PF20431">
    <property type="entry name" value="E_motif"/>
    <property type="match status" value="1"/>
</dbReference>
<organism evidence="4 5">
    <name type="scientific">Artemisia annua</name>
    <name type="common">Sweet wormwood</name>
    <dbReference type="NCBI Taxonomy" id="35608"/>
    <lineage>
        <taxon>Eukaryota</taxon>
        <taxon>Viridiplantae</taxon>
        <taxon>Streptophyta</taxon>
        <taxon>Embryophyta</taxon>
        <taxon>Tracheophyta</taxon>
        <taxon>Spermatophyta</taxon>
        <taxon>Magnoliopsida</taxon>
        <taxon>eudicotyledons</taxon>
        <taxon>Gunneridae</taxon>
        <taxon>Pentapetalae</taxon>
        <taxon>asterids</taxon>
        <taxon>campanulids</taxon>
        <taxon>Asterales</taxon>
        <taxon>Asteraceae</taxon>
        <taxon>Asteroideae</taxon>
        <taxon>Anthemideae</taxon>
        <taxon>Artemisiinae</taxon>
        <taxon>Artemisia</taxon>
    </lineage>
</organism>
<protein>
    <submittedName>
        <fullName evidence="4">Pentatricopeptide repeat (PPR-like) superfamily protein</fullName>
    </submittedName>
</protein>
<reference evidence="4 5" key="1">
    <citation type="journal article" date="2018" name="Mol. Plant">
        <title>The genome of Artemisia annua provides insight into the evolution of Asteraceae family and artemisinin biosynthesis.</title>
        <authorList>
            <person name="Shen Q."/>
            <person name="Zhang L."/>
            <person name="Liao Z."/>
            <person name="Wang S."/>
            <person name="Yan T."/>
            <person name="Shi P."/>
            <person name="Liu M."/>
            <person name="Fu X."/>
            <person name="Pan Q."/>
            <person name="Wang Y."/>
            <person name="Lv Z."/>
            <person name="Lu X."/>
            <person name="Zhang F."/>
            <person name="Jiang W."/>
            <person name="Ma Y."/>
            <person name="Chen M."/>
            <person name="Hao X."/>
            <person name="Li L."/>
            <person name="Tang Y."/>
            <person name="Lv G."/>
            <person name="Zhou Y."/>
            <person name="Sun X."/>
            <person name="Brodelius P.E."/>
            <person name="Rose J.K.C."/>
            <person name="Tang K."/>
        </authorList>
    </citation>
    <scope>NUCLEOTIDE SEQUENCE [LARGE SCALE GENOMIC DNA]</scope>
    <source>
        <strain evidence="5">cv. Huhao1</strain>
        <tissue evidence="4">Leaf</tissue>
    </source>
</reference>
<feature type="repeat" description="PPR" evidence="3">
    <location>
        <begin position="366"/>
        <end position="400"/>
    </location>
</feature>
<dbReference type="InterPro" id="IPR011990">
    <property type="entry name" value="TPR-like_helical_dom_sf"/>
</dbReference>
<dbReference type="OrthoDB" id="881013at2759"/>
<feature type="repeat" description="PPR" evidence="3">
    <location>
        <begin position="228"/>
        <end position="262"/>
    </location>
</feature>
<proteinExistence type="inferred from homology"/>
<comment type="caution">
    <text evidence="4">The sequence shown here is derived from an EMBL/GenBank/DDBJ whole genome shotgun (WGS) entry which is preliminary data.</text>
</comment>
<dbReference type="PANTHER" id="PTHR47926:SF389">
    <property type="entry name" value="PENTATRICOPEPTIDE PROTEIN-RELATED"/>
    <property type="match status" value="1"/>
</dbReference>
<evidence type="ECO:0000313" key="4">
    <source>
        <dbReference type="EMBL" id="PWA36489.1"/>
    </source>
</evidence>
<evidence type="ECO:0000256" key="2">
    <source>
        <dbReference type="ARBA" id="ARBA00061659"/>
    </source>
</evidence>
<dbReference type="FunFam" id="1.25.40.10:FF:000031">
    <property type="entry name" value="Pentatricopeptide repeat-containing protein mitochondrial"/>
    <property type="match status" value="1"/>
</dbReference>
<feature type="repeat" description="PPR" evidence="3">
    <location>
        <begin position="193"/>
        <end position="227"/>
    </location>
</feature>
<dbReference type="AlphaFoldDB" id="A0A2U1KI91"/>
<evidence type="ECO:0000313" key="5">
    <source>
        <dbReference type="Proteomes" id="UP000245207"/>
    </source>
</evidence>
<feature type="repeat" description="PPR" evidence="3">
    <location>
        <begin position="467"/>
        <end position="501"/>
    </location>
</feature>
<sequence length="688" mass="77323">MLHTTFRPLTHRYISTQPTNPNETFNHFYRLLQKHTNNNLKQTQQIHAQIIHYNGLSHVFLPTKLISLYTKHNHLTSSRKVFENVPYDTLFNTIIWNSILRANVTNNECYETIKIYKKMKFLGVLADGYSFPLVIRAFAKMGHSYLCDLVHCHVLVSGFRGFLDVGNELLAAYGRVGAMGFARKVFDEMCVRSCVSWNTMVSGFAWNWDCEGAREMVERMEGEGWEANDVTWTSLLSSYSRCGRYWETLRLYNVMRCKGVKASAESVSVVVSVCDDCDVFDKGRELHGYVVTVGFEDYSFAKNSLLGMYGKHGALEAAEKLFSEIGEKSLVSWNTLISSYAQAGLCDEAFTAFLKLKNSERYLVPNVVSWSAIISGFAANGRSNESLNLFRKMQLAKVKPNVITVSSLLSVCADLSTIHFGKEVHAYIIRNLFDTNLLVDNGLINMYAKCGSLKDAHIAFKNIKVKDLCSYNTVIKGYGMHGHGETALKFFKQMIHDGYNPDGVTFVSLLSACSHTGLVIEGRKLFNQMKTEFGIEPEIEHYACMVDLFGRAGLFQEASEVAKRMPIEPNVCVWGALLNSSRMHKNIDWDEGSVSKILDVSSASGNYMLLSNIYAESGQWDDSAKVRVSAKARGLTKTPGQSWIELNKTVHMFTAGEFVESEMNEAETLLKILSCQMKMKGYGLCSSS</sequence>
<dbReference type="GO" id="GO:0003723">
    <property type="term" value="F:RNA binding"/>
    <property type="evidence" value="ECO:0007669"/>
    <property type="project" value="InterPro"/>
</dbReference>
<dbReference type="InterPro" id="IPR002885">
    <property type="entry name" value="PPR_rpt"/>
</dbReference>
<comment type="similarity">
    <text evidence="2">Belongs to the PPR family. PCMP-E subfamily.</text>
</comment>
<keyword evidence="1" id="KW-0677">Repeat</keyword>
<dbReference type="Pfam" id="PF13041">
    <property type="entry name" value="PPR_2"/>
    <property type="match status" value="2"/>
</dbReference>
<dbReference type="PANTHER" id="PTHR47926">
    <property type="entry name" value="PENTATRICOPEPTIDE REPEAT-CONTAINING PROTEIN"/>
    <property type="match status" value="1"/>
</dbReference>
<evidence type="ECO:0000256" key="1">
    <source>
        <dbReference type="ARBA" id="ARBA00022737"/>
    </source>
</evidence>
<dbReference type="EMBL" id="PKPP01018120">
    <property type="protein sequence ID" value="PWA36489.1"/>
    <property type="molecule type" value="Genomic_DNA"/>
</dbReference>
<dbReference type="PROSITE" id="PS51375">
    <property type="entry name" value="PPR"/>
    <property type="match status" value="6"/>
</dbReference>
<dbReference type="FunFam" id="1.25.40.10:FF:000280">
    <property type="entry name" value="Pentatricopeptide repeat-containing protein"/>
    <property type="match status" value="1"/>
</dbReference>
<dbReference type="GO" id="GO:0009451">
    <property type="term" value="P:RNA modification"/>
    <property type="evidence" value="ECO:0007669"/>
    <property type="project" value="InterPro"/>
</dbReference>
<dbReference type="Gene3D" id="1.25.40.10">
    <property type="entry name" value="Tetratricopeptide repeat domain"/>
    <property type="match status" value="4"/>
</dbReference>
<dbReference type="Proteomes" id="UP000245207">
    <property type="component" value="Unassembled WGS sequence"/>
</dbReference>